<proteinExistence type="predicted"/>
<reference evidence="1" key="1">
    <citation type="submission" date="2014-11" db="EMBL/GenBank/DDBJ databases">
        <authorList>
            <person name="Amaro Gonzalez C."/>
        </authorList>
    </citation>
    <scope>NUCLEOTIDE SEQUENCE</scope>
</reference>
<evidence type="ECO:0000313" key="1">
    <source>
        <dbReference type="EMBL" id="JAH85879.1"/>
    </source>
</evidence>
<accession>A0A0E9W681</accession>
<dbReference type="EMBL" id="GBXM01022698">
    <property type="protein sequence ID" value="JAH85879.1"/>
    <property type="molecule type" value="Transcribed_RNA"/>
</dbReference>
<dbReference type="AlphaFoldDB" id="A0A0E9W681"/>
<reference evidence="1" key="2">
    <citation type="journal article" date="2015" name="Fish Shellfish Immunol.">
        <title>Early steps in the European eel (Anguilla anguilla)-Vibrio vulnificus interaction in the gills: Role of the RtxA13 toxin.</title>
        <authorList>
            <person name="Callol A."/>
            <person name="Pajuelo D."/>
            <person name="Ebbesson L."/>
            <person name="Teles M."/>
            <person name="MacKenzie S."/>
            <person name="Amaro C."/>
        </authorList>
    </citation>
    <scope>NUCLEOTIDE SEQUENCE</scope>
</reference>
<sequence>MKCTWLLFSSIGAEHYSEQAIMQLLHNCMEKSNFCSCAFC</sequence>
<protein>
    <submittedName>
        <fullName evidence="1">Uncharacterized protein</fullName>
    </submittedName>
</protein>
<name>A0A0E9W681_ANGAN</name>
<organism evidence="1">
    <name type="scientific">Anguilla anguilla</name>
    <name type="common">European freshwater eel</name>
    <name type="synonym">Muraena anguilla</name>
    <dbReference type="NCBI Taxonomy" id="7936"/>
    <lineage>
        <taxon>Eukaryota</taxon>
        <taxon>Metazoa</taxon>
        <taxon>Chordata</taxon>
        <taxon>Craniata</taxon>
        <taxon>Vertebrata</taxon>
        <taxon>Euteleostomi</taxon>
        <taxon>Actinopterygii</taxon>
        <taxon>Neopterygii</taxon>
        <taxon>Teleostei</taxon>
        <taxon>Anguilliformes</taxon>
        <taxon>Anguillidae</taxon>
        <taxon>Anguilla</taxon>
    </lineage>
</organism>